<evidence type="ECO:0008006" key="3">
    <source>
        <dbReference type="Google" id="ProtNLM"/>
    </source>
</evidence>
<dbReference type="Proteomes" id="UP001500604">
    <property type="component" value="Unassembled WGS sequence"/>
</dbReference>
<proteinExistence type="predicted"/>
<name>A0ABP8V9G2_9GAMM</name>
<comment type="caution">
    <text evidence="1">The sequence shown here is derived from an EMBL/GenBank/DDBJ whole genome shotgun (WGS) entry which is preliminary data.</text>
</comment>
<evidence type="ECO:0000313" key="2">
    <source>
        <dbReference type="Proteomes" id="UP001500604"/>
    </source>
</evidence>
<accession>A0ABP8V9G2</accession>
<keyword evidence="2" id="KW-1185">Reference proteome</keyword>
<evidence type="ECO:0000313" key="1">
    <source>
        <dbReference type="EMBL" id="GAA4652079.1"/>
    </source>
</evidence>
<protein>
    <recommendedName>
        <fullName evidence="3">Head-to-tail stopper</fullName>
    </recommendedName>
</protein>
<dbReference type="EMBL" id="BAABFL010000468">
    <property type="protein sequence ID" value="GAA4652079.1"/>
    <property type="molecule type" value="Genomic_DNA"/>
</dbReference>
<sequence>MQSMTGFYESKARLVVEMLKKYGRPVVLVRDTGKVCDPVTGVCTPGEPEQLQFNGVLKSYKQGQIDGTTIMQGDKLLILDASHEPQPGDLAHTADGDWQIVGIESLNPAGVPLAYRVQVRR</sequence>
<gene>
    <name evidence="1" type="ORF">GCM10023116_43630</name>
</gene>
<reference evidence="2" key="1">
    <citation type="journal article" date="2019" name="Int. J. Syst. Evol. Microbiol.">
        <title>The Global Catalogue of Microorganisms (GCM) 10K type strain sequencing project: providing services to taxonomists for standard genome sequencing and annotation.</title>
        <authorList>
            <consortium name="The Broad Institute Genomics Platform"/>
            <consortium name="The Broad Institute Genome Sequencing Center for Infectious Disease"/>
            <person name="Wu L."/>
            <person name="Ma J."/>
        </authorList>
    </citation>
    <scope>NUCLEOTIDE SEQUENCE [LARGE SCALE GENOMIC DNA]</scope>
    <source>
        <strain evidence="2">JCM 17805</strain>
    </source>
</reference>
<organism evidence="1 2">
    <name type="scientific">Kistimonas scapharcae</name>
    <dbReference type="NCBI Taxonomy" id="1036133"/>
    <lineage>
        <taxon>Bacteria</taxon>
        <taxon>Pseudomonadati</taxon>
        <taxon>Pseudomonadota</taxon>
        <taxon>Gammaproteobacteria</taxon>
        <taxon>Oceanospirillales</taxon>
        <taxon>Endozoicomonadaceae</taxon>
        <taxon>Kistimonas</taxon>
    </lineage>
</organism>